<dbReference type="EMBL" id="JBEPME010000001">
    <property type="protein sequence ID" value="MET3655532.1"/>
    <property type="molecule type" value="Genomic_DNA"/>
</dbReference>
<sequence>MAYVNQQGLMAVGKVMDVKVEPGVGIFFDDETGQQLPDEYHIEVEWSVKDSPCHQWRS</sequence>
<accession>A0ABV2K3Y7</accession>
<name>A0ABV2K3Y7_SPOPS</name>
<keyword evidence="2" id="KW-1185">Reference proteome</keyword>
<comment type="caution">
    <text evidence="1">The sequence shown here is derived from an EMBL/GenBank/DDBJ whole genome shotgun (WGS) entry which is preliminary data.</text>
</comment>
<reference evidence="1 2" key="1">
    <citation type="submission" date="2024-06" db="EMBL/GenBank/DDBJ databases">
        <title>Sorghum-associated microbial communities from plants grown in Nebraska, USA.</title>
        <authorList>
            <person name="Schachtman D."/>
        </authorList>
    </citation>
    <scope>NUCLEOTIDE SEQUENCE [LARGE SCALE GENOMIC DNA]</scope>
    <source>
        <strain evidence="1 2">1288</strain>
    </source>
</reference>
<evidence type="ECO:0000313" key="2">
    <source>
        <dbReference type="Proteomes" id="UP001549104"/>
    </source>
</evidence>
<dbReference type="Proteomes" id="UP001549104">
    <property type="component" value="Unassembled WGS sequence"/>
</dbReference>
<organism evidence="1 2">
    <name type="scientific">Sporosarcina psychrophila</name>
    <name type="common">Bacillus psychrophilus</name>
    <dbReference type="NCBI Taxonomy" id="1476"/>
    <lineage>
        <taxon>Bacteria</taxon>
        <taxon>Bacillati</taxon>
        <taxon>Bacillota</taxon>
        <taxon>Bacilli</taxon>
        <taxon>Bacillales</taxon>
        <taxon>Caryophanaceae</taxon>
        <taxon>Sporosarcina</taxon>
    </lineage>
</organism>
<dbReference type="RefSeq" id="WP_338655241.1">
    <property type="nucleotide sequence ID" value="NZ_CP146246.1"/>
</dbReference>
<gene>
    <name evidence="1" type="ORF">ABIC55_000616</name>
</gene>
<protein>
    <submittedName>
        <fullName evidence="1">Uncharacterized protein</fullName>
    </submittedName>
</protein>
<evidence type="ECO:0000313" key="1">
    <source>
        <dbReference type="EMBL" id="MET3655532.1"/>
    </source>
</evidence>
<proteinExistence type="predicted"/>